<dbReference type="Pfam" id="PF02016">
    <property type="entry name" value="Peptidase_S66"/>
    <property type="match status" value="1"/>
</dbReference>
<keyword evidence="6" id="KW-1185">Reference proteome</keyword>
<dbReference type="EMBL" id="JAKNSF020000013">
    <property type="protein sequence ID" value="KAK7735473.1"/>
    <property type="molecule type" value="Genomic_DNA"/>
</dbReference>
<organism evidence="5 6">
    <name type="scientific">Diaporthe eres</name>
    <name type="common">Phomopsis oblonga</name>
    <dbReference type="NCBI Taxonomy" id="83184"/>
    <lineage>
        <taxon>Eukaryota</taxon>
        <taxon>Fungi</taxon>
        <taxon>Dikarya</taxon>
        <taxon>Ascomycota</taxon>
        <taxon>Pezizomycotina</taxon>
        <taxon>Sordariomycetes</taxon>
        <taxon>Sordariomycetidae</taxon>
        <taxon>Diaporthales</taxon>
        <taxon>Diaporthaceae</taxon>
        <taxon>Diaporthe</taxon>
        <taxon>Diaporthe eres species complex</taxon>
    </lineage>
</organism>
<name>A0ABR1PFQ9_DIAER</name>
<comment type="similarity">
    <text evidence="1">Belongs to the peptidase S66 family.</text>
</comment>
<dbReference type="PANTHER" id="PTHR30237">
    <property type="entry name" value="MURAMOYLTETRAPEPTIDE CARBOXYPEPTIDASE"/>
    <property type="match status" value="1"/>
</dbReference>
<dbReference type="Gene3D" id="3.50.30.60">
    <property type="entry name" value="LD-carboxypeptidase A C-terminal domain-like"/>
    <property type="match status" value="1"/>
</dbReference>
<evidence type="ECO:0000313" key="6">
    <source>
        <dbReference type="Proteomes" id="UP001430848"/>
    </source>
</evidence>
<dbReference type="SUPFAM" id="SSF52317">
    <property type="entry name" value="Class I glutamine amidotransferase-like"/>
    <property type="match status" value="1"/>
</dbReference>
<dbReference type="CDD" id="cd07062">
    <property type="entry name" value="Peptidase_S66_mccF_like"/>
    <property type="match status" value="1"/>
</dbReference>
<evidence type="ECO:0000259" key="3">
    <source>
        <dbReference type="Pfam" id="PF02016"/>
    </source>
</evidence>
<accession>A0ABR1PFQ9</accession>
<evidence type="ECO:0000259" key="4">
    <source>
        <dbReference type="Pfam" id="PF17676"/>
    </source>
</evidence>
<protein>
    <recommendedName>
        <fullName evidence="7">LD-carboxypeptidase</fullName>
    </recommendedName>
</protein>
<gene>
    <name evidence="5" type="ORF">SLS63_003943</name>
</gene>
<dbReference type="InterPro" id="IPR029062">
    <property type="entry name" value="Class_I_gatase-like"/>
</dbReference>
<evidence type="ECO:0008006" key="7">
    <source>
        <dbReference type="Google" id="ProtNLM"/>
    </source>
</evidence>
<evidence type="ECO:0000256" key="1">
    <source>
        <dbReference type="ARBA" id="ARBA00010233"/>
    </source>
</evidence>
<sequence>MPSPILPRALAAGSTIAFISPSSRINIELAPAMARATALLKERGFQVREIFTPDSGIQSSISNRLSELRSAFSDPSIKAIICTTGGHSLNELLPSLLADTELHETIRADPKIVVGYSDITALHWYLYAVAGLRTFYGPGAIPELCEHRAADDEIYMASPLRFCVENLFRAIMNPEPIGAVPRSLKYAPEPARVYSDPSSIDPPLLAPTPPWVWLQPGRARGRLFGGCLTVMARLGAIPALVPDWRGRIVFFETALNDTFVAGNPLHVVRAGISDLVAQGVFDGAAGLVVGRPFGYDSAEMRDAYMGVIRELLCEGRLAEDGNAFPILFGVDFGHTTPMVTLPFDAMAVLDSDRDQFAVTEPAVRV</sequence>
<evidence type="ECO:0000256" key="2">
    <source>
        <dbReference type="ARBA" id="ARBA00022801"/>
    </source>
</evidence>
<dbReference type="Proteomes" id="UP001430848">
    <property type="component" value="Unassembled WGS sequence"/>
</dbReference>
<proteinExistence type="inferred from homology"/>
<dbReference type="SUPFAM" id="SSF141986">
    <property type="entry name" value="LD-carboxypeptidase A C-terminal domain-like"/>
    <property type="match status" value="1"/>
</dbReference>
<dbReference type="Pfam" id="PF17676">
    <property type="entry name" value="Peptidase_S66C"/>
    <property type="match status" value="1"/>
</dbReference>
<dbReference type="InterPro" id="IPR027478">
    <property type="entry name" value="LdcA_N"/>
</dbReference>
<feature type="domain" description="LD-carboxypeptidase N-terminal" evidence="3">
    <location>
        <begin position="16"/>
        <end position="137"/>
    </location>
</feature>
<keyword evidence="2" id="KW-0378">Hydrolase</keyword>
<dbReference type="InterPro" id="IPR003507">
    <property type="entry name" value="S66_fam"/>
</dbReference>
<dbReference type="InterPro" id="IPR027461">
    <property type="entry name" value="Carboxypeptidase_A_C_sf"/>
</dbReference>
<dbReference type="Gene3D" id="3.40.50.10740">
    <property type="entry name" value="Class I glutamine amidotransferase-like"/>
    <property type="match status" value="1"/>
</dbReference>
<dbReference type="PANTHER" id="PTHR30237:SF4">
    <property type="entry name" value="LD-CARBOXYPEPTIDASE C-TERMINAL DOMAIN-CONTAINING PROTEIN"/>
    <property type="match status" value="1"/>
</dbReference>
<evidence type="ECO:0000313" key="5">
    <source>
        <dbReference type="EMBL" id="KAK7735473.1"/>
    </source>
</evidence>
<dbReference type="InterPro" id="IPR040449">
    <property type="entry name" value="Peptidase_S66_N"/>
</dbReference>
<dbReference type="InterPro" id="IPR040921">
    <property type="entry name" value="Peptidase_S66C"/>
</dbReference>
<reference evidence="5 6" key="1">
    <citation type="submission" date="2024-02" db="EMBL/GenBank/DDBJ databases">
        <title>De novo assembly and annotation of 12 fungi associated with fruit tree decline syndrome in Ontario, Canada.</title>
        <authorList>
            <person name="Sulman M."/>
            <person name="Ellouze W."/>
            <person name="Ilyukhin E."/>
        </authorList>
    </citation>
    <scope>NUCLEOTIDE SEQUENCE [LARGE SCALE GENOMIC DNA]</scope>
    <source>
        <strain evidence="5 6">M169</strain>
    </source>
</reference>
<comment type="caution">
    <text evidence="5">The sequence shown here is derived from an EMBL/GenBank/DDBJ whole genome shotgun (WGS) entry which is preliminary data.</text>
</comment>
<feature type="domain" description="LD-carboxypeptidase C-terminal" evidence="4">
    <location>
        <begin position="220"/>
        <end position="348"/>
    </location>
</feature>
<dbReference type="PIRSF" id="PIRSF028757">
    <property type="entry name" value="LD-carboxypeptidase"/>
    <property type="match status" value="1"/>
</dbReference>